<dbReference type="Pfam" id="PF00300">
    <property type="entry name" value="His_Phos_1"/>
    <property type="match status" value="1"/>
</dbReference>
<dbReference type="InterPro" id="IPR050275">
    <property type="entry name" value="PGM_Phosphatase"/>
</dbReference>
<protein>
    <submittedName>
        <fullName evidence="1">Uncharacterized protein</fullName>
    </submittedName>
</protein>
<reference evidence="1" key="1">
    <citation type="submission" date="2023-08" db="EMBL/GenBank/DDBJ databases">
        <authorList>
            <person name="Chen Y."/>
            <person name="Shah S."/>
            <person name="Dougan E. K."/>
            <person name="Thang M."/>
            <person name="Chan C."/>
        </authorList>
    </citation>
    <scope>NUCLEOTIDE SEQUENCE</scope>
</reference>
<organism evidence="1 2">
    <name type="scientific">Effrenium voratum</name>
    <dbReference type="NCBI Taxonomy" id="2562239"/>
    <lineage>
        <taxon>Eukaryota</taxon>
        <taxon>Sar</taxon>
        <taxon>Alveolata</taxon>
        <taxon>Dinophyceae</taxon>
        <taxon>Suessiales</taxon>
        <taxon>Symbiodiniaceae</taxon>
        <taxon>Effrenium</taxon>
    </lineage>
</organism>
<dbReference type="InterPro" id="IPR013078">
    <property type="entry name" value="His_Pase_superF_clade-1"/>
</dbReference>
<dbReference type="PANTHER" id="PTHR48100">
    <property type="entry name" value="BROAD-SPECIFICITY PHOSPHATASE YOR283W-RELATED"/>
    <property type="match status" value="1"/>
</dbReference>
<dbReference type="InterPro" id="IPR029033">
    <property type="entry name" value="His_PPase_superfam"/>
</dbReference>
<dbReference type="GO" id="GO:0016791">
    <property type="term" value="F:phosphatase activity"/>
    <property type="evidence" value="ECO:0007669"/>
    <property type="project" value="TreeGrafter"/>
</dbReference>
<keyword evidence="2" id="KW-1185">Reference proteome</keyword>
<dbReference type="EMBL" id="CAUJNA010003205">
    <property type="protein sequence ID" value="CAJ1395647.1"/>
    <property type="molecule type" value="Genomic_DNA"/>
</dbReference>
<dbReference type="Gene3D" id="3.40.50.1240">
    <property type="entry name" value="Phosphoglycerate mutase-like"/>
    <property type="match status" value="1"/>
</dbReference>
<accession>A0AA36N626</accession>
<dbReference type="CDD" id="cd07067">
    <property type="entry name" value="HP_PGM_like"/>
    <property type="match status" value="1"/>
</dbReference>
<comment type="caution">
    <text evidence="1">The sequence shown here is derived from an EMBL/GenBank/DDBJ whole genome shotgun (WGS) entry which is preliminary data.</text>
</comment>
<dbReference type="SMART" id="SM00855">
    <property type="entry name" value="PGAM"/>
    <property type="match status" value="1"/>
</dbReference>
<name>A0AA36N626_9DINO</name>
<gene>
    <name evidence="1" type="ORF">EVOR1521_LOCUS20033</name>
</gene>
<dbReference type="Proteomes" id="UP001178507">
    <property type="component" value="Unassembled WGS sequence"/>
</dbReference>
<proteinExistence type="predicted"/>
<dbReference type="PANTHER" id="PTHR48100:SF1">
    <property type="entry name" value="HISTIDINE PHOSPHATASE FAMILY PROTEIN-RELATED"/>
    <property type="match status" value="1"/>
</dbReference>
<dbReference type="GO" id="GO:0005737">
    <property type="term" value="C:cytoplasm"/>
    <property type="evidence" value="ECO:0007669"/>
    <property type="project" value="TreeGrafter"/>
</dbReference>
<evidence type="ECO:0000313" key="1">
    <source>
        <dbReference type="EMBL" id="CAJ1395647.1"/>
    </source>
</evidence>
<evidence type="ECO:0000313" key="2">
    <source>
        <dbReference type="Proteomes" id="UP001178507"/>
    </source>
</evidence>
<dbReference type="AlphaFoldDB" id="A0AA36N626"/>
<dbReference type="SUPFAM" id="SSF53254">
    <property type="entry name" value="Phosphoglycerate mutase-like"/>
    <property type="match status" value="1"/>
</dbReference>
<sequence length="407" mass="45794">MALSGTNKSWALFADFLSEEAEREVSAFSQPSTPGTVRVLVMRHAMGAHNTYAGMGSIVSEDAEINDCGKAQAEAVKRCLQEAGVLKSLHLAVVSPFKRTLQTALHVLREDRAHGPGSEVSKALAVPTIVHPLCAEQTFVHSHVSRGNRGSTVEELSCFPEFGVFDWKEVEEYCKHRRVHDGKWWHHGPHSEETERSFRRRAVQLKKWLGRLQDHRSAPKVLMVCHGGIMQAAFDYQPHPPNCAFRVYDVDRSGRARHVAAEAWVASESLADPAFQVLSVVRLNEKVDGVTMFRVEIAVGQEEFYSDISENVLRDNLHDPVKEALPSELYDQFSLGGLFPSWWSWLNRARTDLSIYIQDYLEQLSVAMADVAFPKPCAKLVDELLLQGRLQIQEELPQEHQDSCRVS</sequence>